<organism evidence="2 3">
    <name type="scientific">Salvia divinorum</name>
    <name type="common">Maria pastora</name>
    <name type="synonym">Diviner's sage</name>
    <dbReference type="NCBI Taxonomy" id="28513"/>
    <lineage>
        <taxon>Eukaryota</taxon>
        <taxon>Viridiplantae</taxon>
        <taxon>Streptophyta</taxon>
        <taxon>Embryophyta</taxon>
        <taxon>Tracheophyta</taxon>
        <taxon>Spermatophyta</taxon>
        <taxon>Magnoliopsida</taxon>
        <taxon>eudicotyledons</taxon>
        <taxon>Gunneridae</taxon>
        <taxon>Pentapetalae</taxon>
        <taxon>asterids</taxon>
        <taxon>lamiids</taxon>
        <taxon>Lamiales</taxon>
        <taxon>Lamiaceae</taxon>
        <taxon>Nepetoideae</taxon>
        <taxon>Mentheae</taxon>
        <taxon>Salviinae</taxon>
        <taxon>Salvia</taxon>
        <taxon>Salvia subgen. Calosphace</taxon>
    </lineage>
</organism>
<keyword evidence="1" id="KW-1133">Transmembrane helix</keyword>
<feature type="transmembrane region" description="Helical" evidence="1">
    <location>
        <begin position="246"/>
        <end position="270"/>
    </location>
</feature>
<keyword evidence="1" id="KW-0472">Membrane</keyword>
<reference evidence="2 3" key="1">
    <citation type="submission" date="2024-06" db="EMBL/GenBank/DDBJ databases">
        <title>A chromosome level genome sequence of Diviner's sage (Salvia divinorum).</title>
        <authorList>
            <person name="Ford S.A."/>
            <person name="Ro D.-K."/>
            <person name="Ness R.W."/>
            <person name="Phillips M.A."/>
        </authorList>
    </citation>
    <scope>NUCLEOTIDE SEQUENCE [LARGE SCALE GENOMIC DNA]</scope>
    <source>
        <strain evidence="2">SAF-2024a</strain>
        <tissue evidence="2">Leaf</tissue>
    </source>
</reference>
<evidence type="ECO:0000313" key="2">
    <source>
        <dbReference type="EMBL" id="KAL1553160.1"/>
    </source>
</evidence>
<keyword evidence="3" id="KW-1185">Reference proteome</keyword>
<proteinExistence type="predicted"/>
<feature type="transmembrane region" description="Helical" evidence="1">
    <location>
        <begin position="66"/>
        <end position="88"/>
    </location>
</feature>
<dbReference type="AlphaFoldDB" id="A0ABD1HB37"/>
<accession>A0ABD1HB37</accession>
<dbReference type="EMBL" id="JBEAFC010000006">
    <property type="protein sequence ID" value="KAL1553160.1"/>
    <property type="molecule type" value="Genomic_DNA"/>
</dbReference>
<feature type="transmembrane region" description="Helical" evidence="1">
    <location>
        <begin position="276"/>
        <end position="301"/>
    </location>
</feature>
<name>A0ABD1HB37_SALDI</name>
<dbReference type="PANTHER" id="PTHR34116:SF9">
    <property type="entry name" value="OS08G0346600 PROTEIN"/>
    <property type="match status" value="1"/>
</dbReference>
<feature type="transmembrane region" description="Helical" evidence="1">
    <location>
        <begin position="153"/>
        <end position="177"/>
    </location>
</feature>
<feature type="transmembrane region" description="Helical" evidence="1">
    <location>
        <begin position="120"/>
        <end position="141"/>
    </location>
</feature>
<gene>
    <name evidence="2" type="ORF">AAHA92_13868</name>
</gene>
<comment type="caution">
    <text evidence="2">The sequence shown here is derived from an EMBL/GenBank/DDBJ whole genome shotgun (WGS) entry which is preliminary data.</text>
</comment>
<dbReference type="PANTHER" id="PTHR34116">
    <property type="entry name" value="PLASMINOGEN ACTIVATOR INHIBITOR"/>
    <property type="match status" value="1"/>
</dbReference>
<sequence length="335" mass="37424">MNSPPPSPSPSASLYAASSLLYSVPLPSIVFDLVTLLFVALLFLLSLFALSFILHLHDRSRQTHSLQNFTSLWTVRLLLVLLVLFWSLNETIRLPFIRRKYLFPFRESLSLDQEAAICQLNVVLSLGFLQPCFLMTLLYLVNASIKKRNPNCLRAIISVVSLSLPVLCLQVVFVYFAPFSDTLPNFMYVSSVVSADLRGERMVLCACPFFSWLVYGGFALAYGVAFSVSCWRVMAFVINKGIARRINVLATTVMVALPAQIICLCLSWVWEPETHLYGAMLLTMFLSVAACMAAAVVLLVVKPIQEALDAGGDYCLWSHDEALRRREASEHQPAL</sequence>
<evidence type="ECO:0000256" key="1">
    <source>
        <dbReference type="SAM" id="Phobius"/>
    </source>
</evidence>
<evidence type="ECO:0000313" key="3">
    <source>
        <dbReference type="Proteomes" id="UP001567538"/>
    </source>
</evidence>
<feature type="transmembrane region" description="Helical" evidence="1">
    <location>
        <begin position="212"/>
        <end position="234"/>
    </location>
</feature>
<keyword evidence="1" id="KW-0812">Transmembrane</keyword>
<protein>
    <submittedName>
        <fullName evidence="2">Uncharacterized protein</fullName>
    </submittedName>
</protein>
<dbReference type="Proteomes" id="UP001567538">
    <property type="component" value="Unassembled WGS sequence"/>
</dbReference>
<feature type="transmembrane region" description="Helical" evidence="1">
    <location>
        <begin position="29"/>
        <end position="54"/>
    </location>
</feature>